<dbReference type="CDD" id="cd06583">
    <property type="entry name" value="PGRP"/>
    <property type="match status" value="1"/>
</dbReference>
<dbReference type="Gene3D" id="3.40.80.10">
    <property type="entry name" value="Peptidoglycan recognition protein-like"/>
    <property type="match status" value="1"/>
</dbReference>
<dbReference type="InterPro" id="IPR036505">
    <property type="entry name" value="Amidase/PGRP_sf"/>
</dbReference>
<evidence type="ECO:0000256" key="4">
    <source>
        <dbReference type="ARBA" id="ARBA00023316"/>
    </source>
</evidence>
<dbReference type="SMART" id="SM00644">
    <property type="entry name" value="Ami_2"/>
    <property type="match status" value="1"/>
</dbReference>
<dbReference type="SUPFAM" id="SSF55846">
    <property type="entry name" value="N-acetylmuramoyl-L-alanine amidase-like"/>
    <property type="match status" value="1"/>
</dbReference>
<evidence type="ECO:0000313" key="7">
    <source>
        <dbReference type="Proteomes" id="UP000198716"/>
    </source>
</evidence>
<evidence type="ECO:0000256" key="3">
    <source>
        <dbReference type="ARBA" id="ARBA00022801"/>
    </source>
</evidence>
<name>A0A1I2BE50_9ACTN</name>
<dbReference type="AlphaFoldDB" id="A0A1I2BE50"/>
<dbReference type="GO" id="GO:0009253">
    <property type="term" value="P:peptidoglycan catabolic process"/>
    <property type="evidence" value="ECO:0007669"/>
    <property type="project" value="InterPro"/>
</dbReference>
<keyword evidence="7" id="KW-1185">Reference proteome</keyword>
<proteinExistence type="predicted"/>
<organism evidence="6 7">
    <name type="scientific">Actinopolyspora alba</name>
    <dbReference type="NCBI Taxonomy" id="673379"/>
    <lineage>
        <taxon>Bacteria</taxon>
        <taxon>Bacillati</taxon>
        <taxon>Actinomycetota</taxon>
        <taxon>Actinomycetes</taxon>
        <taxon>Actinopolysporales</taxon>
        <taxon>Actinopolysporaceae</taxon>
        <taxon>Actinopolyspora</taxon>
        <taxon>Actinopolyspora alba group</taxon>
    </lineage>
</organism>
<evidence type="ECO:0000256" key="2">
    <source>
        <dbReference type="ARBA" id="ARBA00011901"/>
    </source>
</evidence>
<dbReference type="RefSeq" id="WP_092929205.1">
    <property type="nucleotide sequence ID" value="NZ_FOMZ01000016.1"/>
</dbReference>
<evidence type="ECO:0000259" key="5">
    <source>
        <dbReference type="SMART" id="SM00644"/>
    </source>
</evidence>
<gene>
    <name evidence="6" type="ORF">SAMN04487819_11658</name>
</gene>
<dbReference type="GO" id="GO:0009254">
    <property type="term" value="P:peptidoglycan turnover"/>
    <property type="evidence" value="ECO:0007669"/>
    <property type="project" value="TreeGrafter"/>
</dbReference>
<dbReference type="GO" id="GO:0071555">
    <property type="term" value="P:cell wall organization"/>
    <property type="evidence" value="ECO:0007669"/>
    <property type="project" value="UniProtKB-KW"/>
</dbReference>
<dbReference type="GO" id="GO:0008745">
    <property type="term" value="F:N-acetylmuramoyl-L-alanine amidase activity"/>
    <property type="evidence" value="ECO:0007669"/>
    <property type="project" value="UniProtKB-EC"/>
</dbReference>
<protein>
    <recommendedName>
        <fullName evidence="2">N-acetylmuramoyl-L-alanine amidase</fullName>
        <ecNumber evidence="2">3.5.1.28</ecNumber>
    </recommendedName>
</protein>
<reference evidence="7" key="1">
    <citation type="submission" date="2016-10" db="EMBL/GenBank/DDBJ databases">
        <authorList>
            <person name="Varghese N."/>
            <person name="Submissions S."/>
        </authorList>
    </citation>
    <scope>NUCLEOTIDE SEQUENCE [LARGE SCALE GENOMIC DNA]</scope>
    <source>
        <strain evidence="7">DSM 45004</strain>
    </source>
</reference>
<evidence type="ECO:0000313" key="6">
    <source>
        <dbReference type="EMBL" id="SFE54444.1"/>
    </source>
</evidence>
<dbReference type="InterPro" id="IPR002502">
    <property type="entry name" value="Amidase_domain"/>
</dbReference>
<keyword evidence="4" id="KW-0961">Cell wall biogenesis/degradation</keyword>
<sequence>MPPSPPYIPANLTGGPQERIDRIVIHGTVKPGTYCGAAKDLGAYFRDLQEPSDSEGRWASCHYGVDPCETYQYVYDHTIAYHAPPNDGSIGVELCDPQSGPDARWDDEQHQAMLDRAAELVRQLCRAYDIPMVWLYPDDLTAGGRGITDHENVGLAWGQTSHIDPGWSTSRSDDFIRRVLTEESDVSYDDAARAVRDVLTEKTHQSRVPGSDVTFSLTDSILDTNRFAYDLFSADGSGAMSTEQLRQVVRDEVANGLGAGYEQAADAIALRVGQRIVGGGSDES</sequence>
<dbReference type="Pfam" id="PF01510">
    <property type="entry name" value="Amidase_2"/>
    <property type="match status" value="1"/>
</dbReference>
<dbReference type="PANTHER" id="PTHR30417:SF1">
    <property type="entry name" value="N-ACETYLMURAMOYL-L-ALANINE AMIDASE AMID"/>
    <property type="match status" value="1"/>
</dbReference>
<dbReference type="EMBL" id="FOMZ01000016">
    <property type="protein sequence ID" value="SFE54444.1"/>
    <property type="molecule type" value="Genomic_DNA"/>
</dbReference>
<comment type="catalytic activity">
    <reaction evidence="1">
        <text>Hydrolyzes the link between N-acetylmuramoyl residues and L-amino acid residues in certain cell-wall glycopeptides.</text>
        <dbReference type="EC" id="3.5.1.28"/>
    </reaction>
</comment>
<dbReference type="Proteomes" id="UP000198716">
    <property type="component" value="Unassembled WGS sequence"/>
</dbReference>
<dbReference type="PANTHER" id="PTHR30417">
    <property type="entry name" value="N-ACETYLMURAMOYL-L-ALANINE AMIDASE AMID"/>
    <property type="match status" value="1"/>
</dbReference>
<dbReference type="EC" id="3.5.1.28" evidence="2"/>
<evidence type="ECO:0000256" key="1">
    <source>
        <dbReference type="ARBA" id="ARBA00001561"/>
    </source>
</evidence>
<keyword evidence="3" id="KW-0378">Hydrolase</keyword>
<feature type="domain" description="N-acetylmuramoyl-L-alanine amidase" evidence="5">
    <location>
        <begin position="9"/>
        <end position="166"/>
    </location>
</feature>
<accession>A0A1I2BE50</accession>
<dbReference type="InterPro" id="IPR051206">
    <property type="entry name" value="NAMLAA_amidase_2"/>
</dbReference>